<dbReference type="SUPFAM" id="SSF161098">
    <property type="entry name" value="MetI-like"/>
    <property type="match status" value="1"/>
</dbReference>
<keyword evidence="9" id="KW-1185">Reference proteome</keyword>
<feature type="transmembrane region" description="Helical" evidence="6">
    <location>
        <begin position="52"/>
        <end position="74"/>
    </location>
</feature>
<dbReference type="InterPro" id="IPR035906">
    <property type="entry name" value="MetI-like_sf"/>
</dbReference>
<reference evidence="9" key="1">
    <citation type="journal article" date="2019" name="Int. J. Syst. Evol. Microbiol.">
        <title>The Global Catalogue of Microorganisms (GCM) 10K type strain sequencing project: providing services to taxonomists for standard genome sequencing and annotation.</title>
        <authorList>
            <consortium name="The Broad Institute Genomics Platform"/>
            <consortium name="The Broad Institute Genome Sequencing Center for Infectious Disease"/>
            <person name="Wu L."/>
            <person name="Ma J."/>
        </authorList>
    </citation>
    <scope>NUCLEOTIDE SEQUENCE [LARGE SCALE GENOMIC DNA]</scope>
    <source>
        <strain evidence="9">CCUG 61889</strain>
    </source>
</reference>
<keyword evidence="3 6" id="KW-0812">Transmembrane</keyword>
<evidence type="ECO:0000313" key="8">
    <source>
        <dbReference type="EMBL" id="MFC3885635.1"/>
    </source>
</evidence>
<evidence type="ECO:0000259" key="7">
    <source>
        <dbReference type="PROSITE" id="PS50928"/>
    </source>
</evidence>
<feature type="transmembrane region" description="Helical" evidence="6">
    <location>
        <begin position="20"/>
        <end position="40"/>
    </location>
</feature>
<dbReference type="Pfam" id="PF00528">
    <property type="entry name" value="BPD_transp_1"/>
    <property type="match status" value="1"/>
</dbReference>
<protein>
    <submittedName>
        <fullName evidence="8">ABC transporter permease</fullName>
    </submittedName>
</protein>
<dbReference type="Gene3D" id="1.10.3720.10">
    <property type="entry name" value="MetI-like"/>
    <property type="match status" value="1"/>
</dbReference>
<dbReference type="InterPro" id="IPR000515">
    <property type="entry name" value="MetI-like"/>
</dbReference>
<feature type="transmembrane region" description="Helical" evidence="6">
    <location>
        <begin position="129"/>
        <end position="156"/>
    </location>
</feature>
<dbReference type="RefSeq" id="WP_377918035.1">
    <property type="nucleotide sequence ID" value="NZ_JBHRZT010000072.1"/>
</dbReference>
<comment type="similarity">
    <text evidence="6">Belongs to the binding-protein-dependent transport system permease family.</text>
</comment>
<evidence type="ECO:0000256" key="4">
    <source>
        <dbReference type="ARBA" id="ARBA00022989"/>
    </source>
</evidence>
<gene>
    <name evidence="8" type="ORF">ACFOU2_20030</name>
</gene>
<keyword evidence="2 6" id="KW-0813">Transport</keyword>
<evidence type="ECO:0000313" key="9">
    <source>
        <dbReference type="Proteomes" id="UP001595752"/>
    </source>
</evidence>
<organism evidence="8 9">
    <name type="scientific">Bacillus songklensis</name>
    <dbReference type="NCBI Taxonomy" id="1069116"/>
    <lineage>
        <taxon>Bacteria</taxon>
        <taxon>Bacillati</taxon>
        <taxon>Bacillota</taxon>
        <taxon>Bacilli</taxon>
        <taxon>Bacillales</taxon>
        <taxon>Bacillaceae</taxon>
        <taxon>Bacillus</taxon>
    </lineage>
</organism>
<evidence type="ECO:0000256" key="5">
    <source>
        <dbReference type="ARBA" id="ARBA00023136"/>
    </source>
</evidence>
<dbReference type="PROSITE" id="PS50928">
    <property type="entry name" value="ABC_TM1"/>
    <property type="match status" value="1"/>
</dbReference>
<feature type="domain" description="ABC transmembrane type-1" evidence="7">
    <location>
        <begin position="15"/>
        <end position="194"/>
    </location>
</feature>
<dbReference type="EMBL" id="JBHRZT010000072">
    <property type="protein sequence ID" value="MFC3885635.1"/>
    <property type="molecule type" value="Genomic_DNA"/>
</dbReference>
<comment type="caution">
    <text evidence="8">The sequence shown here is derived from an EMBL/GenBank/DDBJ whole genome shotgun (WGS) entry which is preliminary data.</text>
</comment>
<keyword evidence="5 6" id="KW-0472">Membrane</keyword>
<dbReference type="PANTHER" id="PTHR30177:SF4">
    <property type="entry name" value="OSMOPROTECTANT IMPORT PERMEASE PROTEIN OSMW"/>
    <property type="match status" value="1"/>
</dbReference>
<dbReference type="CDD" id="cd06261">
    <property type="entry name" value="TM_PBP2"/>
    <property type="match status" value="1"/>
</dbReference>
<evidence type="ECO:0000256" key="1">
    <source>
        <dbReference type="ARBA" id="ARBA00004141"/>
    </source>
</evidence>
<name>A0ABV8B6X2_9BACI</name>
<comment type="subcellular location">
    <subcellularLocation>
        <location evidence="6">Cell membrane</location>
        <topology evidence="6">Multi-pass membrane protein</topology>
    </subcellularLocation>
    <subcellularLocation>
        <location evidence="1">Membrane</location>
        <topology evidence="1">Multi-pass membrane protein</topology>
    </subcellularLocation>
</comment>
<accession>A0ABV8B6X2</accession>
<dbReference type="Proteomes" id="UP001595752">
    <property type="component" value="Unassembled WGS sequence"/>
</dbReference>
<dbReference type="InterPro" id="IPR051204">
    <property type="entry name" value="ABC_transp_perm/SBD"/>
</dbReference>
<evidence type="ECO:0000256" key="3">
    <source>
        <dbReference type="ARBA" id="ARBA00022692"/>
    </source>
</evidence>
<keyword evidence="4 6" id="KW-1133">Transmembrane helix</keyword>
<sequence length="205" mass="22248">MEYLLANYDRVFELFQEHLYLIFISLLISLAIAIPVGVIIPRFKVLHTPVMGILGMMYTIPSLALFALMVPFLGLGFKAAVTALVAYSQMILVRNIVTAVQGIDPAVIEAAKGMGMGKWRIFWKIELPLALPVVIAGIRIAIVSMIGIGAIAAYINAGGLGELIFEGIYQDHPQKVIAGTIAVILLTLISDLLLRFVEKKVSIAA</sequence>
<dbReference type="PANTHER" id="PTHR30177">
    <property type="entry name" value="GLYCINE BETAINE/L-PROLINE TRANSPORT SYSTEM PERMEASE PROTEIN PROW"/>
    <property type="match status" value="1"/>
</dbReference>
<feature type="transmembrane region" description="Helical" evidence="6">
    <location>
        <begin position="176"/>
        <end position="197"/>
    </location>
</feature>
<evidence type="ECO:0000256" key="2">
    <source>
        <dbReference type="ARBA" id="ARBA00022448"/>
    </source>
</evidence>
<evidence type="ECO:0000256" key="6">
    <source>
        <dbReference type="RuleBase" id="RU363032"/>
    </source>
</evidence>
<proteinExistence type="inferred from homology"/>